<evidence type="ECO:0000259" key="5">
    <source>
        <dbReference type="PROSITE" id="PS51039"/>
    </source>
</evidence>
<evidence type="ECO:0000256" key="1">
    <source>
        <dbReference type="ARBA" id="ARBA00022723"/>
    </source>
</evidence>
<evidence type="ECO:0000256" key="2">
    <source>
        <dbReference type="ARBA" id="ARBA00022771"/>
    </source>
</evidence>
<evidence type="ECO:0000256" key="4">
    <source>
        <dbReference type="PROSITE-ProRule" id="PRU00449"/>
    </source>
</evidence>
<evidence type="ECO:0000313" key="6">
    <source>
        <dbReference type="Proteomes" id="UP001652625"/>
    </source>
</evidence>
<dbReference type="PANTHER" id="PTHR14677">
    <property type="entry name" value="ARSENITE INDUCUBLE RNA ASSOCIATED PROTEIN AIP-1-RELATED"/>
    <property type="match status" value="1"/>
</dbReference>
<evidence type="ECO:0000256" key="3">
    <source>
        <dbReference type="ARBA" id="ARBA00022833"/>
    </source>
</evidence>
<keyword evidence="6" id="KW-1185">Reference proteome</keyword>
<dbReference type="PROSITE" id="PS51039">
    <property type="entry name" value="ZF_AN1"/>
    <property type="match status" value="1"/>
</dbReference>
<reference evidence="7 8" key="1">
    <citation type="submission" date="2025-05" db="UniProtKB">
        <authorList>
            <consortium name="RefSeq"/>
        </authorList>
    </citation>
    <scope>IDENTIFICATION</scope>
</reference>
<dbReference type="RefSeq" id="XP_065658904.1">
    <property type="nucleotide sequence ID" value="XM_065802832.1"/>
</dbReference>
<dbReference type="Pfam" id="PF01428">
    <property type="entry name" value="zf-AN1"/>
    <property type="match status" value="2"/>
</dbReference>
<feature type="domain" description="AN1-type" evidence="5">
    <location>
        <begin position="61"/>
        <end position="109"/>
    </location>
</feature>
<organism evidence="6 7">
    <name type="scientific">Hydra vulgaris</name>
    <name type="common">Hydra</name>
    <name type="synonym">Hydra attenuata</name>
    <dbReference type="NCBI Taxonomy" id="6087"/>
    <lineage>
        <taxon>Eukaryota</taxon>
        <taxon>Metazoa</taxon>
        <taxon>Cnidaria</taxon>
        <taxon>Hydrozoa</taxon>
        <taxon>Hydroidolina</taxon>
        <taxon>Anthoathecata</taxon>
        <taxon>Aplanulata</taxon>
        <taxon>Hydridae</taxon>
        <taxon>Hydra</taxon>
    </lineage>
</organism>
<proteinExistence type="predicted"/>
<evidence type="ECO:0000313" key="8">
    <source>
        <dbReference type="RefSeq" id="XP_065658904.1"/>
    </source>
</evidence>
<keyword evidence="3" id="KW-0862">Zinc</keyword>
<name>A0ABM4CB40_HYDVU</name>
<dbReference type="InterPro" id="IPR057358">
    <property type="entry name" value="UBL_ZFAND1-like"/>
</dbReference>
<dbReference type="Pfam" id="PF25327">
    <property type="entry name" value="UBL_ZFAND1"/>
    <property type="match status" value="1"/>
</dbReference>
<dbReference type="SMART" id="SM00154">
    <property type="entry name" value="ZnF_AN1"/>
    <property type="match status" value="2"/>
</dbReference>
<accession>A0ABM4CB40</accession>
<dbReference type="PANTHER" id="PTHR14677:SF20">
    <property type="entry name" value="ZINC FINGER AN1-TYPE CONTAINING 2A-RELATED"/>
    <property type="match status" value="1"/>
</dbReference>
<keyword evidence="1" id="KW-0479">Metal-binding</keyword>
<dbReference type="GeneID" id="101241457"/>
<gene>
    <name evidence="7 8" type="primary">LOC101241457</name>
</gene>
<dbReference type="InterPro" id="IPR000058">
    <property type="entry name" value="Znf_AN1"/>
</dbReference>
<dbReference type="Gene3D" id="4.10.1110.10">
    <property type="entry name" value="AN1-like Zinc finger"/>
    <property type="match status" value="2"/>
</dbReference>
<keyword evidence="2 4" id="KW-0863">Zinc-finger</keyword>
<dbReference type="RefSeq" id="XP_065658903.1">
    <property type="nucleotide sequence ID" value="XM_065802831.1"/>
</dbReference>
<dbReference type="InterPro" id="IPR035896">
    <property type="entry name" value="AN1-like_Znf"/>
</dbReference>
<dbReference type="Proteomes" id="UP001652625">
    <property type="component" value="Chromosome 08"/>
</dbReference>
<protein>
    <submittedName>
        <fullName evidence="7 8">AN1-type zinc finger protein 1</fullName>
    </submittedName>
</protein>
<evidence type="ECO:0000313" key="7">
    <source>
        <dbReference type="RefSeq" id="XP_065658903.1"/>
    </source>
</evidence>
<sequence>MAELNIGAHCSFKECNQIDFLPIKCQKCDLMFCKLHSVDYQHLCLFSSNVSVNEVSGKGSTLSGHKCSIDDCLVRELIMIICDRCNKQTCLRHRLPEDHSCQGFIKCIKTNGCKILATQGSGLELQIKSDGVELLTTQGAKNCIKHNLKTNPTNKPSKTLAKVMQMKMKMNSIGNESVPLSERIYLNIFYQNQCKPLFFSKELSMGRILDLSAQQFDLKNENQFAFSKKLIFCTFQNKEIALDIKIKDAVENHQLNEFGDIILKYE</sequence>
<dbReference type="SUPFAM" id="SSF118310">
    <property type="entry name" value="AN1-like Zinc finger"/>
    <property type="match status" value="2"/>
</dbReference>